<name>A0A1H9GM83_9SPIR</name>
<comment type="similarity">
    <text evidence="1">Belongs to the RelE toxin family.</text>
</comment>
<dbReference type="PANTHER" id="PTHR33755">
    <property type="entry name" value="TOXIN PARE1-RELATED"/>
    <property type="match status" value="1"/>
</dbReference>
<evidence type="ECO:0000256" key="1">
    <source>
        <dbReference type="ARBA" id="ARBA00006226"/>
    </source>
</evidence>
<evidence type="ECO:0000313" key="3">
    <source>
        <dbReference type="EMBL" id="SEQ51195.1"/>
    </source>
</evidence>
<dbReference type="AlphaFoldDB" id="A0A1H9GM83"/>
<dbReference type="RefSeq" id="WP_074643708.1">
    <property type="nucleotide sequence ID" value="NZ_FOFU01000005.1"/>
</dbReference>
<sequence>MEDEKIEEIIISEFAEADLDEIAAYHYSRSPNYVERIISEFEENVMSLQKHPKSGRTVPELERQGITKYRELIQEYYRIVYEISGNTIIVHTIIDGRRNFEEIIISKLSRYYGNKT</sequence>
<dbReference type="OrthoDB" id="5574284at2"/>
<reference evidence="3 4" key="1">
    <citation type="submission" date="2016-10" db="EMBL/GenBank/DDBJ databases">
        <authorList>
            <person name="de Groot N.N."/>
        </authorList>
    </citation>
    <scope>NUCLEOTIDE SEQUENCE [LARGE SCALE GENOMIC DNA]</scope>
    <source>
        <strain evidence="3 4">B25</strain>
    </source>
</reference>
<dbReference type="InterPro" id="IPR051803">
    <property type="entry name" value="TA_system_RelE-like_toxin"/>
</dbReference>
<keyword evidence="2" id="KW-1277">Toxin-antitoxin system</keyword>
<dbReference type="EMBL" id="FOFU01000005">
    <property type="protein sequence ID" value="SEQ51195.1"/>
    <property type="molecule type" value="Genomic_DNA"/>
</dbReference>
<dbReference type="InterPro" id="IPR007712">
    <property type="entry name" value="RelE/ParE_toxin"/>
</dbReference>
<proteinExistence type="inferred from homology"/>
<protein>
    <submittedName>
        <fullName evidence="3">Plasmid stabilization system protein ParE</fullName>
    </submittedName>
</protein>
<evidence type="ECO:0000313" key="4">
    <source>
        <dbReference type="Proteomes" id="UP000182360"/>
    </source>
</evidence>
<dbReference type="Gene3D" id="3.30.2310.20">
    <property type="entry name" value="RelE-like"/>
    <property type="match status" value="1"/>
</dbReference>
<organism evidence="3 4">
    <name type="scientific">Treponema bryantii</name>
    <dbReference type="NCBI Taxonomy" id="163"/>
    <lineage>
        <taxon>Bacteria</taxon>
        <taxon>Pseudomonadati</taxon>
        <taxon>Spirochaetota</taxon>
        <taxon>Spirochaetia</taxon>
        <taxon>Spirochaetales</taxon>
        <taxon>Treponemataceae</taxon>
        <taxon>Treponema</taxon>
    </lineage>
</organism>
<evidence type="ECO:0000256" key="2">
    <source>
        <dbReference type="ARBA" id="ARBA00022649"/>
    </source>
</evidence>
<dbReference type="InterPro" id="IPR035093">
    <property type="entry name" value="RelE/ParE_toxin_dom_sf"/>
</dbReference>
<gene>
    <name evidence="3" type="ORF">SAMN04487977_10558</name>
</gene>
<accession>A0A1H9GM83</accession>
<dbReference type="Proteomes" id="UP000182360">
    <property type="component" value="Unassembled WGS sequence"/>
</dbReference>
<dbReference type="Pfam" id="PF05016">
    <property type="entry name" value="ParE_toxin"/>
    <property type="match status" value="1"/>
</dbReference>
<keyword evidence="4" id="KW-1185">Reference proteome</keyword>